<keyword evidence="1" id="KW-0677">Repeat</keyword>
<dbReference type="Pfam" id="PF14381">
    <property type="entry name" value="EDR1_CTR1_ARMC3_pept"/>
    <property type="match status" value="1"/>
</dbReference>
<keyword evidence="5" id="KW-1185">Reference proteome</keyword>
<evidence type="ECO:0000256" key="2">
    <source>
        <dbReference type="PROSITE-ProRule" id="PRU00259"/>
    </source>
</evidence>
<proteinExistence type="predicted"/>
<dbReference type="SMART" id="SM00185">
    <property type="entry name" value="ARM"/>
    <property type="match status" value="8"/>
</dbReference>
<name>A0ABM3YY52_PANGU</name>
<feature type="compositionally biased region" description="Low complexity" evidence="3">
    <location>
        <begin position="704"/>
        <end position="713"/>
    </location>
</feature>
<organism evidence="5 6">
    <name type="scientific">Pantherophis guttatus</name>
    <name type="common">Corn snake</name>
    <name type="synonym">Elaphe guttata</name>
    <dbReference type="NCBI Taxonomy" id="94885"/>
    <lineage>
        <taxon>Eukaryota</taxon>
        <taxon>Metazoa</taxon>
        <taxon>Chordata</taxon>
        <taxon>Craniata</taxon>
        <taxon>Vertebrata</taxon>
        <taxon>Euteleostomi</taxon>
        <taxon>Lepidosauria</taxon>
        <taxon>Squamata</taxon>
        <taxon>Bifurcata</taxon>
        <taxon>Unidentata</taxon>
        <taxon>Episquamata</taxon>
        <taxon>Toxicofera</taxon>
        <taxon>Serpentes</taxon>
        <taxon>Colubroidea</taxon>
        <taxon>Colubridae</taxon>
        <taxon>Colubrinae</taxon>
        <taxon>Pantherophis</taxon>
    </lineage>
</organism>
<feature type="region of interest" description="Disordered" evidence="3">
    <location>
        <begin position="688"/>
        <end position="735"/>
    </location>
</feature>
<feature type="repeat" description="ARM" evidence="2">
    <location>
        <begin position="529"/>
        <end position="553"/>
    </location>
</feature>
<dbReference type="InterPro" id="IPR052441">
    <property type="entry name" value="Armadillo-Ser/Thr_Kinase"/>
</dbReference>
<dbReference type="Proteomes" id="UP001652622">
    <property type="component" value="Unplaced"/>
</dbReference>
<sequence length="910" mass="100590">MLQSLYLQRSPERSSSEIHLPRTKILTAATFNQMFLVFRCGRMGKKVKKEVEPPPKDVFDPLSVESKKAATVVLMLSSPEEEVLYKGCEALYKFALKGEENKLTLLELGALEPLFKLVTHEDPTVRRNATMVVGIMASHNDVKKSLRQLDVTSAFIARLAPEGNLQHLFEDVVIHEFASLCLVHMSVDYNSKVQIFEQGGLEPLIRLLGSPDPDVKKNCVECIYNLVQDFQSRAAVRELNVIPPLLELLKSDYPVIQLLALKTLGAITIDRETRVMLRENQGLDHLFKILETKEFNDLHVEALGVVANCLEDVDTMQLIQETGGLRKLLAFTEVSTLTEFQKNAAKAIAKAAADPENRKILNEQEVEKCLITLLGTDNEGTKIAASQAISAMCENLASKQTTGALGIPQLVQLLSSENEEVKEAAATALVNLTTAHPANVSAVAEAEAIEPLISVLSCKRDGAVASAASVLTNLAMQEPLRLTIQSHGFMTAIVEPLNSTNSIVQSRAALAVAAMGCDTEARTELRNSGGLEPLVKLLHSKNDEVRRNACWAVMVCASDELTAAEMTRLGALDILDEINLSIGRKNNFSEAALEKILDHNLPQKYSQMGFLASTNIILDGFYDYGQVKPGEKLLSLEELCAQELNDHRAIILINAKLSELEHPAISITIEEKPQEIIASRIGVSASSVRKSSRNNSLDEKPDSPGRSSSISKGSSREKGSRKGKGKKEEEKPKDEELEAVIPKVVETPGKALWIPPFDPILYDYITEISRTILPLPTSKEQVVALAQFVAERLGGPIERDNLHEFSWELHISEIEYELKCNVVPIGKIEKGTFYHRALLFKVLADRIAINCSLYRGEYNRGWNEVKLVDDSPLGIPGLLLPPQVFIVDLMYQPGCLMKEESPEADRYRRI</sequence>
<dbReference type="Pfam" id="PF00514">
    <property type="entry name" value="Arm"/>
    <property type="match status" value="3"/>
</dbReference>
<dbReference type="PROSITE" id="PS50176">
    <property type="entry name" value="ARM_REPEAT"/>
    <property type="match status" value="3"/>
</dbReference>
<accession>A0ABM3YY52</accession>
<dbReference type="PANTHER" id="PTHR46618:SF1">
    <property type="entry name" value="ARMADILLO REPEAT-CONTAINING PROTEIN 3"/>
    <property type="match status" value="1"/>
</dbReference>
<dbReference type="GeneID" id="117655178"/>
<gene>
    <name evidence="6" type="primary">ARMC3</name>
</gene>
<dbReference type="PANTHER" id="PTHR46618">
    <property type="entry name" value="ARMADILLO REPEAT-CONTAINING PROTEIN 3"/>
    <property type="match status" value="1"/>
</dbReference>
<dbReference type="InterPro" id="IPR016024">
    <property type="entry name" value="ARM-type_fold"/>
</dbReference>
<reference evidence="6" key="1">
    <citation type="submission" date="2025-08" db="UniProtKB">
        <authorList>
            <consortium name="RefSeq"/>
        </authorList>
    </citation>
    <scope>IDENTIFICATION</scope>
    <source>
        <tissue evidence="6">Blood</tissue>
    </source>
</reference>
<evidence type="ECO:0000256" key="1">
    <source>
        <dbReference type="ARBA" id="ARBA00022737"/>
    </source>
</evidence>
<dbReference type="InterPro" id="IPR011989">
    <property type="entry name" value="ARM-like"/>
</dbReference>
<dbReference type="SUPFAM" id="SSF48371">
    <property type="entry name" value="ARM repeat"/>
    <property type="match status" value="2"/>
</dbReference>
<protein>
    <submittedName>
        <fullName evidence="6">Armadillo repeat-containing protein 3 isoform X1</fullName>
    </submittedName>
</protein>
<feature type="compositionally biased region" description="Basic and acidic residues" evidence="3">
    <location>
        <begin position="714"/>
        <end position="734"/>
    </location>
</feature>
<evidence type="ECO:0000256" key="3">
    <source>
        <dbReference type="SAM" id="MobiDB-lite"/>
    </source>
</evidence>
<evidence type="ECO:0000313" key="5">
    <source>
        <dbReference type="Proteomes" id="UP001652622"/>
    </source>
</evidence>
<evidence type="ECO:0000259" key="4">
    <source>
        <dbReference type="Pfam" id="PF14381"/>
    </source>
</evidence>
<feature type="repeat" description="ARM" evidence="2">
    <location>
        <begin position="405"/>
        <end position="433"/>
    </location>
</feature>
<feature type="domain" description="EDR1/CTR1/ARMC3-like peptidase-like" evidence="4">
    <location>
        <begin position="758"/>
        <end position="896"/>
    </location>
</feature>
<dbReference type="RefSeq" id="XP_060541017.1">
    <property type="nucleotide sequence ID" value="XM_060685034.1"/>
</dbReference>
<dbReference type="Gene3D" id="1.25.10.10">
    <property type="entry name" value="Leucine-rich Repeat Variant"/>
    <property type="match status" value="4"/>
</dbReference>
<evidence type="ECO:0000313" key="6">
    <source>
        <dbReference type="RefSeq" id="XP_060541017.1"/>
    </source>
</evidence>
<dbReference type="InterPro" id="IPR000225">
    <property type="entry name" value="Armadillo"/>
</dbReference>
<dbReference type="InterPro" id="IPR055164">
    <property type="entry name" value="EDR1/CTR1/ARMC3-like_pept-like"/>
</dbReference>
<feature type="repeat" description="ARM" evidence="2">
    <location>
        <begin position="199"/>
        <end position="241"/>
    </location>
</feature>